<proteinExistence type="inferred from homology"/>
<evidence type="ECO:0000259" key="5">
    <source>
        <dbReference type="Pfam" id="PF00582"/>
    </source>
</evidence>
<gene>
    <name evidence="6" type="ORF">C4K07_3295</name>
</gene>
<dbReference type="PANTHER" id="PTHR47892">
    <property type="entry name" value="UNIVERSAL STRESS PROTEIN E"/>
    <property type="match status" value="1"/>
</dbReference>
<evidence type="ECO:0000256" key="1">
    <source>
        <dbReference type="ARBA" id="ARBA00004496"/>
    </source>
</evidence>
<evidence type="ECO:0000256" key="2">
    <source>
        <dbReference type="ARBA" id="ARBA00008791"/>
    </source>
</evidence>
<accession>A0AAD1E790</accession>
<evidence type="ECO:0000256" key="3">
    <source>
        <dbReference type="ARBA" id="ARBA00022490"/>
    </source>
</evidence>
<dbReference type="SUPFAM" id="SSF52402">
    <property type="entry name" value="Adenine nucleotide alpha hydrolases-like"/>
    <property type="match status" value="2"/>
</dbReference>
<dbReference type="Gene3D" id="3.40.50.12370">
    <property type="match status" value="1"/>
</dbReference>
<sequence>MSQYQRLLLVIDPAMRQSPAIPRAAALAKASGATLHIAALLKPVSILSLFEHHVRNEARERYRLEHQNWLQEEVHRLRGHGVTVNGEVTWADDLLEEILQHVAEIQPDLLIKDVQHEPALKRAFLTPMDWHLLRRCPVPLYLMGRHGHTLPQMVVAAVDPSRPEYQHNGLNDRIIHEANSLALQCNAELHLLHAYDVSSVYLGDAGGGGLVLADLTRELRVTLEKAFLELAERYGVPEERRHFILGQPVTVLANFVTENQADVLVMGRVHREGLEKLVGSTTEHALYQLPCSLLAL</sequence>
<dbReference type="InterPro" id="IPR006016">
    <property type="entry name" value="UspA"/>
</dbReference>
<dbReference type="AlphaFoldDB" id="A0AAD1E790"/>
<dbReference type="Proteomes" id="UP000280455">
    <property type="component" value="Chromosome"/>
</dbReference>
<comment type="subcellular location">
    <subcellularLocation>
        <location evidence="1">Cytoplasm</location>
    </subcellularLocation>
</comment>
<feature type="domain" description="UspA" evidence="5">
    <location>
        <begin position="173"/>
        <end position="295"/>
    </location>
</feature>
<feature type="domain" description="UspA" evidence="5">
    <location>
        <begin position="4"/>
        <end position="141"/>
    </location>
</feature>
<dbReference type="EMBL" id="CP027750">
    <property type="protein sequence ID" value="AZE30080.1"/>
    <property type="molecule type" value="Genomic_DNA"/>
</dbReference>
<dbReference type="GO" id="GO:0005737">
    <property type="term" value="C:cytoplasm"/>
    <property type="evidence" value="ECO:0007669"/>
    <property type="project" value="UniProtKB-SubCell"/>
</dbReference>
<name>A0AAD1E790_9PSED</name>
<keyword evidence="3" id="KW-0963">Cytoplasm</keyword>
<evidence type="ECO:0000313" key="7">
    <source>
        <dbReference type="Proteomes" id="UP000280455"/>
    </source>
</evidence>
<dbReference type="PANTHER" id="PTHR47892:SF1">
    <property type="entry name" value="UNIVERSAL STRESS PROTEIN E"/>
    <property type="match status" value="1"/>
</dbReference>
<evidence type="ECO:0000313" key="6">
    <source>
        <dbReference type="EMBL" id="AZE30080.1"/>
    </source>
</evidence>
<reference evidence="6 7" key="1">
    <citation type="submission" date="2018-03" db="EMBL/GenBank/DDBJ databases">
        <title>Diversity of phytobeneficial traits revealed by whole-genome analysis of worldwide-isolated phenazine-producing Pseudomonas spp.</title>
        <authorList>
            <person name="Biessy A."/>
            <person name="Novinscak A."/>
            <person name="Blom J."/>
            <person name="Leger G."/>
            <person name="Thomashow L.S."/>
            <person name="Cazorla F.M."/>
            <person name="Josic D."/>
            <person name="Filion M."/>
        </authorList>
    </citation>
    <scope>NUCLEOTIDE SEQUENCE [LARGE SCALE GENOMIC DNA]</scope>
    <source>
        <strain evidence="6 7">ChPhzS24</strain>
    </source>
</reference>
<evidence type="ECO:0000256" key="4">
    <source>
        <dbReference type="ARBA" id="ARBA00037131"/>
    </source>
</evidence>
<dbReference type="Pfam" id="PF00582">
    <property type="entry name" value="Usp"/>
    <property type="match status" value="2"/>
</dbReference>
<organism evidence="6 7">
    <name type="scientific">Pseudomonas chlororaphis subsp. aureofaciens</name>
    <dbReference type="NCBI Taxonomy" id="587851"/>
    <lineage>
        <taxon>Bacteria</taxon>
        <taxon>Pseudomonadati</taxon>
        <taxon>Pseudomonadota</taxon>
        <taxon>Gammaproteobacteria</taxon>
        <taxon>Pseudomonadales</taxon>
        <taxon>Pseudomonadaceae</taxon>
        <taxon>Pseudomonas</taxon>
    </lineage>
</organism>
<comment type="function">
    <text evidence="4">Required for resistance to DNA-damaging agents.</text>
</comment>
<dbReference type="RefSeq" id="WP_016705147.1">
    <property type="nucleotide sequence ID" value="NZ_CP027719.1"/>
</dbReference>
<comment type="similarity">
    <text evidence="2">Belongs to the universal stress protein A family.</text>
</comment>
<protein>
    <submittedName>
        <fullName evidence="6">Universal stress protein family 5</fullName>
    </submittedName>
</protein>